<name>A0A2H4SAR3_CORMI</name>
<dbReference type="VEuPathDB" id="FungiDB:CCM_02803"/>
<feature type="region of interest" description="Disordered" evidence="1">
    <location>
        <begin position="570"/>
        <end position="729"/>
    </location>
</feature>
<protein>
    <recommendedName>
        <fullName evidence="2">BZIP domain-containing protein</fullName>
    </recommendedName>
</protein>
<dbReference type="VEuPathDB" id="FungiDB:A9K55_006145"/>
<feature type="region of interest" description="Disordered" evidence="1">
    <location>
        <begin position="498"/>
        <end position="523"/>
    </location>
</feature>
<feature type="compositionally biased region" description="Basic and acidic residues" evidence="1">
    <location>
        <begin position="254"/>
        <end position="270"/>
    </location>
</feature>
<evidence type="ECO:0000256" key="1">
    <source>
        <dbReference type="SAM" id="MobiDB-lite"/>
    </source>
</evidence>
<feature type="compositionally biased region" description="Polar residues" evidence="1">
    <location>
        <begin position="608"/>
        <end position="620"/>
    </location>
</feature>
<feature type="compositionally biased region" description="Basic and acidic residues" evidence="1">
    <location>
        <begin position="686"/>
        <end position="702"/>
    </location>
</feature>
<reference evidence="3 4" key="1">
    <citation type="journal article" date="2017" name="BMC Genomics">
        <title>Chromosome level assembly and secondary metabolite potential of the parasitic fungus Cordyceps militaris.</title>
        <authorList>
            <person name="Kramer G.J."/>
            <person name="Nodwell J.R."/>
        </authorList>
    </citation>
    <scope>NUCLEOTIDE SEQUENCE [LARGE SCALE GENOMIC DNA]</scope>
    <source>
        <strain evidence="3 4">ATCC 34164</strain>
    </source>
</reference>
<organism evidence="3 4">
    <name type="scientific">Cordyceps militaris</name>
    <name type="common">Caterpillar fungus</name>
    <name type="synonym">Clavaria militaris</name>
    <dbReference type="NCBI Taxonomy" id="73501"/>
    <lineage>
        <taxon>Eukaryota</taxon>
        <taxon>Fungi</taxon>
        <taxon>Dikarya</taxon>
        <taxon>Ascomycota</taxon>
        <taxon>Pezizomycotina</taxon>
        <taxon>Sordariomycetes</taxon>
        <taxon>Hypocreomycetidae</taxon>
        <taxon>Hypocreales</taxon>
        <taxon>Cordycipitaceae</taxon>
        <taxon>Cordyceps</taxon>
    </lineage>
</organism>
<feature type="compositionally biased region" description="Basic residues" evidence="1">
    <location>
        <begin position="427"/>
        <end position="442"/>
    </location>
</feature>
<feature type="compositionally biased region" description="Low complexity" evidence="1">
    <location>
        <begin position="443"/>
        <end position="453"/>
    </location>
</feature>
<evidence type="ECO:0000259" key="2">
    <source>
        <dbReference type="PROSITE" id="PS00036"/>
    </source>
</evidence>
<dbReference type="GO" id="GO:0003700">
    <property type="term" value="F:DNA-binding transcription factor activity"/>
    <property type="evidence" value="ECO:0007669"/>
    <property type="project" value="InterPro"/>
</dbReference>
<evidence type="ECO:0000313" key="4">
    <source>
        <dbReference type="Proteomes" id="UP000323067"/>
    </source>
</evidence>
<evidence type="ECO:0000313" key="3">
    <source>
        <dbReference type="EMBL" id="ATY60177.1"/>
    </source>
</evidence>
<feature type="region of interest" description="Disordered" evidence="1">
    <location>
        <begin position="102"/>
        <end position="145"/>
    </location>
</feature>
<gene>
    <name evidence="3" type="ORF">A9K55_006145</name>
</gene>
<dbReference type="AlphaFoldDB" id="A0A2H4SAR3"/>
<feature type="compositionally biased region" description="Basic and acidic residues" evidence="1">
    <location>
        <begin position="417"/>
        <end position="426"/>
    </location>
</feature>
<dbReference type="InterPro" id="IPR004827">
    <property type="entry name" value="bZIP"/>
</dbReference>
<feature type="domain" description="BZIP" evidence="2">
    <location>
        <begin position="507"/>
        <end position="521"/>
    </location>
</feature>
<accession>A0A2H4SAR3</accession>
<dbReference type="PROSITE" id="PS00036">
    <property type="entry name" value="BZIP_BASIC"/>
    <property type="match status" value="1"/>
</dbReference>
<feature type="region of interest" description="Disordered" evidence="1">
    <location>
        <begin position="407"/>
        <end position="479"/>
    </location>
</feature>
<dbReference type="EMBL" id="CP023323">
    <property type="protein sequence ID" value="ATY60177.1"/>
    <property type="molecule type" value="Genomic_DNA"/>
</dbReference>
<feature type="compositionally biased region" description="Polar residues" evidence="1">
    <location>
        <begin position="585"/>
        <end position="594"/>
    </location>
</feature>
<dbReference type="OrthoDB" id="2247093at2759"/>
<feature type="compositionally biased region" description="Low complexity" evidence="1">
    <location>
        <begin position="113"/>
        <end position="124"/>
    </location>
</feature>
<feature type="region of interest" description="Disordered" evidence="1">
    <location>
        <begin position="166"/>
        <end position="389"/>
    </location>
</feature>
<feature type="compositionally biased region" description="Polar residues" evidence="1">
    <location>
        <begin position="324"/>
        <end position="336"/>
    </location>
</feature>
<feature type="compositionally biased region" description="Basic and acidic residues" evidence="1">
    <location>
        <begin position="623"/>
        <end position="634"/>
    </location>
</feature>
<dbReference type="Proteomes" id="UP000323067">
    <property type="component" value="Chromosome vi"/>
</dbReference>
<sequence>MTFGAQAVQRGYAHPDTIINYDDTNPKDSFRIYTVPFDIRYSNRSPVVWHFFVAVSSFLGNQYIATCDSLSQLEIYDNFIGETCFLATKTKDTGRNATVLWQQAPPVNPSPGTAAALDSSTATTPNSPRTPVTPPWSTKHIDPEISPNSAAIRGLIGSSESQCAFAKGPGNVGHQVSMSHKGPARPASHPSVASPVKFEQVSPHTRPIQPSRQDVPHSQGGVAGNGQLPAPNQQVKSLGMYNLLNPAGSPAGTREVEARGQHWNDSEHPARMHGSARPGGNAHGDVPSASLPGTPGAGGMTPSSRPAISEKTSPVMAYPFPATGQKNVSNPNSIHGNATREPDARTPRFHQVTGSKRPFSYSGDGPLELKHPPYSHHHPSNSLPNTSTMVSPLKATAQPVRQIDTRHHITGPAPPEDYQRHSEVQHHPRPHSHYHQGHHGAPHHTPQQTTATTEGGSAWPDMMRRSGMGGPNLNSDGQQAYMTLPGSEIPITVQVDYSQASKKADEKRQRNAKASTRHRRKKKNIQEENIRLLQDMKDDQEAMADQITNLQRQRDFYREERNRLREVVLHTPAISQHASGPPSPVSTRSVNSYADHSPLGGQSRVLHTPNQGYISETSSVERPAQRRRTDDRPEYSTNYSTQSGPPPTTLPPMHSHGQSMPPRPMTAHPTTHQERLPPLRAIDGPPPHEMHAGHPTHERDPATGDWRVTQGRPYETGWATPRNIDTHPR</sequence>
<feature type="compositionally biased region" description="Polar residues" evidence="1">
    <location>
        <begin position="301"/>
        <end position="312"/>
    </location>
</feature>
<proteinExistence type="predicted"/>